<protein>
    <submittedName>
        <fullName evidence="1">Uncharacterized protein</fullName>
    </submittedName>
</protein>
<proteinExistence type="predicted"/>
<keyword evidence="2" id="KW-1185">Reference proteome</keyword>
<evidence type="ECO:0000313" key="2">
    <source>
        <dbReference type="Proteomes" id="UP001049176"/>
    </source>
</evidence>
<dbReference type="EMBL" id="CM032182">
    <property type="protein sequence ID" value="KAG7096425.1"/>
    <property type="molecule type" value="Genomic_DNA"/>
</dbReference>
<gene>
    <name evidence="1" type="ORF">E1B28_003862</name>
</gene>
<dbReference type="OrthoDB" id="10638531at2759"/>
<name>A0A9P7UXI6_9AGAR</name>
<dbReference type="RefSeq" id="XP_043012895.1">
    <property type="nucleotide sequence ID" value="XM_043148300.1"/>
</dbReference>
<accession>A0A9P7UXI6</accession>
<organism evidence="1 2">
    <name type="scientific">Marasmius oreades</name>
    <name type="common">fairy-ring Marasmius</name>
    <dbReference type="NCBI Taxonomy" id="181124"/>
    <lineage>
        <taxon>Eukaryota</taxon>
        <taxon>Fungi</taxon>
        <taxon>Dikarya</taxon>
        <taxon>Basidiomycota</taxon>
        <taxon>Agaricomycotina</taxon>
        <taxon>Agaricomycetes</taxon>
        <taxon>Agaricomycetidae</taxon>
        <taxon>Agaricales</taxon>
        <taxon>Marasmiineae</taxon>
        <taxon>Marasmiaceae</taxon>
        <taxon>Marasmius</taxon>
    </lineage>
</organism>
<evidence type="ECO:0000313" key="1">
    <source>
        <dbReference type="EMBL" id="KAG7096425.1"/>
    </source>
</evidence>
<dbReference type="AlphaFoldDB" id="A0A9P7UXI6"/>
<dbReference type="GeneID" id="66072938"/>
<dbReference type="Proteomes" id="UP001049176">
    <property type="component" value="Chromosome 2"/>
</dbReference>
<dbReference type="KEGG" id="more:E1B28_003862"/>
<comment type="caution">
    <text evidence="1">The sequence shown here is derived from an EMBL/GenBank/DDBJ whole genome shotgun (WGS) entry which is preliminary data.</text>
</comment>
<sequence>MEENIRHAELPHVVEYNYLGMPYTPGTHGPDRRIRLDLDGFDLDFVYWDTRLIGEKVILGCTVMPHDLASTTLYDWREHNVKVFMIDRLDREIEVTNDFLMTGVAGQKIIIKVPTGHSSLPCTSQLVMFQPEEDPLPVPILALY</sequence>
<reference evidence="1" key="1">
    <citation type="journal article" date="2021" name="Genome Biol. Evol.">
        <title>The assembled and annotated genome of the fairy-ring fungus Marasmius oreades.</title>
        <authorList>
            <person name="Hiltunen M."/>
            <person name="Ament-Velasquez S.L."/>
            <person name="Johannesson H."/>
        </authorList>
    </citation>
    <scope>NUCLEOTIDE SEQUENCE</scope>
    <source>
        <strain evidence="1">03SP1</strain>
    </source>
</reference>